<accession>X0XKS7</accession>
<organism evidence="1">
    <name type="scientific">marine sediment metagenome</name>
    <dbReference type="NCBI Taxonomy" id="412755"/>
    <lineage>
        <taxon>unclassified sequences</taxon>
        <taxon>metagenomes</taxon>
        <taxon>ecological metagenomes</taxon>
    </lineage>
</organism>
<name>X0XKS7_9ZZZZ</name>
<dbReference type="AlphaFoldDB" id="X0XKS7"/>
<feature type="non-terminal residue" evidence="1">
    <location>
        <position position="1"/>
    </location>
</feature>
<protein>
    <submittedName>
        <fullName evidence="1">Uncharacterized protein</fullName>
    </submittedName>
</protein>
<proteinExistence type="predicted"/>
<dbReference type="EMBL" id="BARS01051265">
    <property type="protein sequence ID" value="GAG43775.1"/>
    <property type="molecule type" value="Genomic_DNA"/>
</dbReference>
<evidence type="ECO:0000313" key="1">
    <source>
        <dbReference type="EMBL" id="GAG43775.1"/>
    </source>
</evidence>
<gene>
    <name evidence="1" type="ORF">S01H1_76398</name>
</gene>
<reference evidence="1" key="1">
    <citation type="journal article" date="2014" name="Front. Microbiol.">
        <title>High frequency of phylogenetically diverse reductive dehalogenase-homologous genes in deep subseafloor sedimentary metagenomes.</title>
        <authorList>
            <person name="Kawai M."/>
            <person name="Futagami T."/>
            <person name="Toyoda A."/>
            <person name="Takaki Y."/>
            <person name="Nishi S."/>
            <person name="Hori S."/>
            <person name="Arai W."/>
            <person name="Tsubouchi T."/>
            <person name="Morono Y."/>
            <person name="Uchiyama I."/>
            <person name="Ito T."/>
            <person name="Fujiyama A."/>
            <person name="Inagaki F."/>
            <person name="Takami H."/>
        </authorList>
    </citation>
    <scope>NUCLEOTIDE SEQUENCE</scope>
    <source>
        <strain evidence="1">Expedition CK06-06</strain>
    </source>
</reference>
<sequence>LDDSILVLFKDILATGGGSPWSVYKTALLSGTQSIFNTKGAKYLQRPTTTNQTVYFGDSTGNIYDLNGTGVGDNGSGIVVSRKTPLIDTSRLVIVRGNIQYRRLGELSCSLIFDWSNEYNSTQSDITLKGPSSVQTEVAYYNDDAYYENPETSNDRTDYYNEGFTFTGKVSKQNFSPAGRADGFFMTYYSESTVQFQVDNINLPGIEI</sequence>
<comment type="caution">
    <text evidence="1">The sequence shown here is derived from an EMBL/GenBank/DDBJ whole genome shotgun (WGS) entry which is preliminary data.</text>
</comment>